<dbReference type="EMBL" id="VSSQ01077830">
    <property type="protein sequence ID" value="MPN27817.1"/>
    <property type="molecule type" value="Genomic_DNA"/>
</dbReference>
<sequence length="145" mass="15808">MVVAAGVRADAAGGAPVDHRGADHRPGVRLAVILIDPTRHRQVFCQQVGPPAFVDPVGPRRPEVQRRQEGQVVVGVHGVGGRHLPEVADAVGLAAPLPRGTQRRAQHGGQNGDDGDYDEEFNQRETDPVHCHFPMLIKDYFRYSE</sequence>
<proteinExistence type="predicted"/>
<feature type="region of interest" description="Disordered" evidence="1">
    <location>
        <begin position="94"/>
        <end position="119"/>
    </location>
</feature>
<comment type="caution">
    <text evidence="2">The sequence shown here is derived from an EMBL/GenBank/DDBJ whole genome shotgun (WGS) entry which is preliminary data.</text>
</comment>
<protein>
    <submittedName>
        <fullName evidence="2">Uncharacterized protein</fullName>
    </submittedName>
</protein>
<dbReference type="AlphaFoldDB" id="A0A645GLQ5"/>
<reference evidence="2" key="1">
    <citation type="submission" date="2019-08" db="EMBL/GenBank/DDBJ databases">
        <authorList>
            <person name="Kucharzyk K."/>
            <person name="Murdoch R.W."/>
            <person name="Higgins S."/>
            <person name="Loffler F."/>
        </authorList>
    </citation>
    <scope>NUCLEOTIDE SEQUENCE</scope>
</reference>
<organism evidence="2">
    <name type="scientific">bioreactor metagenome</name>
    <dbReference type="NCBI Taxonomy" id="1076179"/>
    <lineage>
        <taxon>unclassified sequences</taxon>
        <taxon>metagenomes</taxon>
        <taxon>ecological metagenomes</taxon>
    </lineage>
</organism>
<accession>A0A645GLQ5</accession>
<evidence type="ECO:0000313" key="2">
    <source>
        <dbReference type="EMBL" id="MPN27817.1"/>
    </source>
</evidence>
<gene>
    <name evidence="2" type="ORF">SDC9_175251</name>
</gene>
<evidence type="ECO:0000256" key="1">
    <source>
        <dbReference type="SAM" id="MobiDB-lite"/>
    </source>
</evidence>
<name>A0A645GLQ5_9ZZZZ</name>